<evidence type="ECO:0000256" key="1">
    <source>
        <dbReference type="SAM" id="SignalP"/>
    </source>
</evidence>
<name>A0A0B0P6K9_GOSAR</name>
<dbReference type="EMBL" id="KN421352">
    <property type="protein sequence ID" value="KHG22323.1"/>
    <property type="molecule type" value="Genomic_DNA"/>
</dbReference>
<sequence length="31" mass="3442">MLFPILFTVLSSVLQTAQLGQVERVGSCWSM</sequence>
<evidence type="ECO:0000313" key="3">
    <source>
        <dbReference type="Proteomes" id="UP000032142"/>
    </source>
</evidence>
<dbReference type="Proteomes" id="UP000032142">
    <property type="component" value="Unassembled WGS sequence"/>
</dbReference>
<feature type="chain" id="PRO_5005169797" evidence="1">
    <location>
        <begin position="20"/>
        <end position="31"/>
    </location>
</feature>
<keyword evidence="1" id="KW-0732">Signal</keyword>
<proteinExistence type="predicted"/>
<protein>
    <submittedName>
        <fullName evidence="2">Uncharacterized protein</fullName>
    </submittedName>
</protein>
<feature type="signal peptide" evidence="1">
    <location>
        <begin position="1"/>
        <end position="19"/>
    </location>
</feature>
<dbReference type="AlphaFoldDB" id="A0A0B0P6K9"/>
<accession>A0A0B0P6K9</accession>
<gene>
    <name evidence="2" type="ORF">F383_27570</name>
</gene>
<organism evidence="2 3">
    <name type="scientific">Gossypium arboreum</name>
    <name type="common">Tree cotton</name>
    <name type="synonym">Gossypium nanking</name>
    <dbReference type="NCBI Taxonomy" id="29729"/>
    <lineage>
        <taxon>Eukaryota</taxon>
        <taxon>Viridiplantae</taxon>
        <taxon>Streptophyta</taxon>
        <taxon>Embryophyta</taxon>
        <taxon>Tracheophyta</taxon>
        <taxon>Spermatophyta</taxon>
        <taxon>Magnoliopsida</taxon>
        <taxon>eudicotyledons</taxon>
        <taxon>Gunneridae</taxon>
        <taxon>Pentapetalae</taxon>
        <taxon>rosids</taxon>
        <taxon>malvids</taxon>
        <taxon>Malvales</taxon>
        <taxon>Malvaceae</taxon>
        <taxon>Malvoideae</taxon>
        <taxon>Gossypium</taxon>
    </lineage>
</organism>
<evidence type="ECO:0000313" key="2">
    <source>
        <dbReference type="EMBL" id="KHG22323.1"/>
    </source>
</evidence>
<keyword evidence="3" id="KW-1185">Reference proteome</keyword>
<reference evidence="3" key="1">
    <citation type="submission" date="2014-09" db="EMBL/GenBank/DDBJ databases">
        <authorList>
            <person name="Mudge J."/>
            <person name="Ramaraj T."/>
            <person name="Lindquist I.E."/>
            <person name="Bharti A.K."/>
            <person name="Sundararajan A."/>
            <person name="Cameron C.T."/>
            <person name="Woodward J.E."/>
            <person name="May G.D."/>
            <person name="Brubaker C."/>
            <person name="Broadhvest J."/>
            <person name="Wilkins T.A."/>
        </authorList>
    </citation>
    <scope>NUCLEOTIDE SEQUENCE</scope>
    <source>
        <strain evidence="3">cv. AKA8401</strain>
    </source>
</reference>